<dbReference type="EC" id="2.7.13.3" evidence="2"/>
<feature type="domain" description="Histidine kinase/HSP90-like ATPase" evidence="10">
    <location>
        <begin position="314"/>
        <end position="404"/>
    </location>
</feature>
<dbReference type="SMART" id="SM00387">
    <property type="entry name" value="HATPase_c"/>
    <property type="match status" value="1"/>
</dbReference>
<comment type="caution">
    <text evidence="11">The sequence shown here is derived from an EMBL/GenBank/DDBJ whole genome shotgun (WGS) entry which is preliminary data.</text>
</comment>
<organism evidence="11 12">
    <name type="scientific">Actinomadura fulvescens</name>
    <dbReference type="NCBI Taxonomy" id="46160"/>
    <lineage>
        <taxon>Bacteria</taxon>
        <taxon>Bacillati</taxon>
        <taxon>Actinomycetota</taxon>
        <taxon>Actinomycetes</taxon>
        <taxon>Streptosporangiales</taxon>
        <taxon>Thermomonosporaceae</taxon>
        <taxon>Actinomadura</taxon>
    </lineage>
</organism>
<dbReference type="Pfam" id="PF02518">
    <property type="entry name" value="HATPase_c"/>
    <property type="match status" value="1"/>
</dbReference>
<keyword evidence="3" id="KW-0597">Phosphoprotein</keyword>
<dbReference type="Proteomes" id="UP001501509">
    <property type="component" value="Unassembled WGS sequence"/>
</dbReference>
<proteinExistence type="predicted"/>
<evidence type="ECO:0000313" key="11">
    <source>
        <dbReference type="EMBL" id="GAA2575108.1"/>
    </source>
</evidence>
<evidence type="ECO:0000313" key="12">
    <source>
        <dbReference type="Proteomes" id="UP001501509"/>
    </source>
</evidence>
<dbReference type="PANTHER" id="PTHR24421:SF10">
    <property type="entry name" value="NITRATE_NITRITE SENSOR PROTEIN NARQ"/>
    <property type="match status" value="1"/>
</dbReference>
<keyword evidence="5" id="KW-0547">Nucleotide-binding</keyword>
<keyword evidence="6 11" id="KW-0418">Kinase</keyword>
<keyword evidence="8" id="KW-0902">Two-component regulatory system</keyword>
<gene>
    <name evidence="11" type="ORF">GCM10010411_04080</name>
</gene>
<dbReference type="InterPro" id="IPR011712">
    <property type="entry name" value="Sig_transdc_His_kin_sub3_dim/P"/>
</dbReference>
<evidence type="ECO:0000256" key="4">
    <source>
        <dbReference type="ARBA" id="ARBA00022679"/>
    </source>
</evidence>
<evidence type="ECO:0000256" key="7">
    <source>
        <dbReference type="ARBA" id="ARBA00022840"/>
    </source>
</evidence>
<evidence type="ECO:0000256" key="2">
    <source>
        <dbReference type="ARBA" id="ARBA00012438"/>
    </source>
</evidence>
<protein>
    <recommendedName>
        <fullName evidence="2">histidine kinase</fullName>
        <ecNumber evidence="2">2.7.13.3</ecNumber>
    </recommendedName>
</protein>
<keyword evidence="9" id="KW-0812">Transmembrane</keyword>
<evidence type="ECO:0000256" key="5">
    <source>
        <dbReference type="ARBA" id="ARBA00022741"/>
    </source>
</evidence>
<feature type="transmembrane region" description="Helical" evidence="9">
    <location>
        <begin position="151"/>
        <end position="171"/>
    </location>
</feature>
<evidence type="ECO:0000259" key="10">
    <source>
        <dbReference type="SMART" id="SM00387"/>
    </source>
</evidence>
<accession>A0ABN3PEE4</accession>
<dbReference type="InterPro" id="IPR003594">
    <property type="entry name" value="HATPase_dom"/>
</dbReference>
<comment type="catalytic activity">
    <reaction evidence="1">
        <text>ATP + protein L-histidine = ADP + protein N-phospho-L-histidine.</text>
        <dbReference type="EC" id="2.7.13.3"/>
    </reaction>
</comment>
<dbReference type="InterPro" id="IPR050482">
    <property type="entry name" value="Sensor_HK_TwoCompSys"/>
</dbReference>
<dbReference type="SUPFAM" id="SSF55874">
    <property type="entry name" value="ATPase domain of HSP90 chaperone/DNA topoisomerase II/histidine kinase"/>
    <property type="match status" value="1"/>
</dbReference>
<dbReference type="InterPro" id="IPR036890">
    <property type="entry name" value="HATPase_C_sf"/>
</dbReference>
<feature type="transmembrane region" description="Helical" evidence="9">
    <location>
        <begin position="84"/>
        <end position="100"/>
    </location>
</feature>
<dbReference type="Pfam" id="PF07730">
    <property type="entry name" value="HisKA_3"/>
    <property type="match status" value="1"/>
</dbReference>
<dbReference type="GO" id="GO:0016301">
    <property type="term" value="F:kinase activity"/>
    <property type="evidence" value="ECO:0007669"/>
    <property type="project" value="UniProtKB-KW"/>
</dbReference>
<keyword evidence="4" id="KW-0808">Transferase</keyword>
<evidence type="ECO:0000256" key="1">
    <source>
        <dbReference type="ARBA" id="ARBA00000085"/>
    </source>
</evidence>
<feature type="transmembrane region" description="Helical" evidence="9">
    <location>
        <begin position="124"/>
        <end position="144"/>
    </location>
</feature>
<dbReference type="EMBL" id="BAAATD010000001">
    <property type="protein sequence ID" value="GAA2575108.1"/>
    <property type="molecule type" value="Genomic_DNA"/>
</dbReference>
<evidence type="ECO:0000256" key="3">
    <source>
        <dbReference type="ARBA" id="ARBA00022553"/>
    </source>
</evidence>
<reference evidence="11 12" key="1">
    <citation type="journal article" date="2019" name="Int. J. Syst. Evol. Microbiol.">
        <title>The Global Catalogue of Microorganisms (GCM) 10K type strain sequencing project: providing services to taxonomists for standard genome sequencing and annotation.</title>
        <authorList>
            <consortium name="The Broad Institute Genomics Platform"/>
            <consortium name="The Broad Institute Genome Sequencing Center for Infectious Disease"/>
            <person name="Wu L."/>
            <person name="Ma J."/>
        </authorList>
    </citation>
    <scope>NUCLEOTIDE SEQUENCE [LARGE SCALE GENOMIC DNA]</scope>
    <source>
        <strain evidence="11 12">JCM 6833</strain>
    </source>
</reference>
<name>A0ABN3PEE4_9ACTN</name>
<dbReference type="PANTHER" id="PTHR24421">
    <property type="entry name" value="NITRATE/NITRITE SENSOR PROTEIN NARX-RELATED"/>
    <property type="match status" value="1"/>
</dbReference>
<dbReference type="Gene3D" id="3.30.565.10">
    <property type="entry name" value="Histidine kinase-like ATPase, C-terminal domain"/>
    <property type="match status" value="1"/>
</dbReference>
<keyword evidence="9" id="KW-0472">Membrane</keyword>
<evidence type="ECO:0000256" key="8">
    <source>
        <dbReference type="ARBA" id="ARBA00023012"/>
    </source>
</evidence>
<keyword evidence="12" id="KW-1185">Reference proteome</keyword>
<sequence length="405" mass="42670">MAAPRSSPGRNDHPTRPAVRAYGGVMTGLRRYAIDVGIAAAAGAVNAIMIHEAAEPGSVPPDAFAYTLGVLMTVPVVMHRSRPVAVLMACSVVLFAYYSLDYPGMSPISVLAAPLFSAVNAGHLRWAVGVVGMFFLGGYLIVVLQEKIEPLQAVSVFLANGALAVAVILLGEVVRSRRALAEETQERLRIAAEEREIAAARRVAEDRVRIARELHDTVAHSMATITVQARTALHVHGEDPASDQVRTALSTIRETSRRALRDMGDTLGVLRSVQGDDQGRPGLERLPALVEAVRAAGVPVELTVTGTSGRLAQAVDRAAYRILQESLTNVLRHAGPEVRARVTVAYEPDGVALEIADDGPGGEQEGGHGLNGMRERAEGLGGSFTAGPGDGGGFVVAAWLPRSAA</sequence>
<dbReference type="CDD" id="cd16917">
    <property type="entry name" value="HATPase_UhpB-NarQ-NarX-like"/>
    <property type="match status" value="1"/>
</dbReference>
<evidence type="ECO:0000256" key="9">
    <source>
        <dbReference type="SAM" id="Phobius"/>
    </source>
</evidence>
<keyword evidence="9" id="KW-1133">Transmembrane helix</keyword>
<keyword evidence="7" id="KW-0067">ATP-binding</keyword>
<dbReference type="Gene3D" id="1.20.5.1930">
    <property type="match status" value="1"/>
</dbReference>
<evidence type="ECO:0000256" key="6">
    <source>
        <dbReference type="ARBA" id="ARBA00022777"/>
    </source>
</evidence>